<comment type="caution">
    <text evidence="2">The sequence shown here is derived from an EMBL/GenBank/DDBJ whole genome shotgun (WGS) entry which is preliminary data.</text>
</comment>
<dbReference type="EMBL" id="JAAAIL010004424">
    <property type="protein sequence ID" value="KAG0247789.1"/>
    <property type="molecule type" value="Genomic_DNA"/>
</dbReference>
<dbReference type="AlphaFoldDB" id="A0AAD4CZI9"/>
<evidence type="ECO:0000313" key="2">
    <source>
        <dbReference type="EMBL" id="KAG0247789.1"/>
    </source>
</evidence>
<feature type="non-terminal residue" evidence="2">
    <location>
        <position position="218"/>
    </location>
</feature>
<dbReference type="Proteomes" id="UP001194580">
    <property type="component" value="Unassembled WGS sequence"/>
</dbReference>
<protein>
    <submittedName>
        <fullName evidence="2">Uncharacterized protein</fullName>
    </submittedName>
</protein>
<gene>
    <name evidence="2" type="ORF">BGZ95_008432</name>
</gene>
<evidence type="ECO:0000313" key="3">
    <source>
        <dbReference type="Proteomes" id="UP001194580"/>
    </source>
</evidence>
<reference evidence="2" key="1">
    <citation type="journal article" date="2020" name="Fungal Divers.">
        <title>Resolving the Mortierellaceae phylogeny through synthesis of multi-gene phylogenetics and phylogenomics.</title>
        <authorList>
            <person name="Vandepol N."/>
            <person name="Liber J."/>
            <person name="Desiro A."/>
            <person name="Na H."/>
            <person name="Kennedy M."/>
            <person name="Barry K."/>
            <person name="Grigoriev I.V."/>
            <person name="Miller A.N."/>
            <person name="O'Donnell K."/>
            <person name="Stajich J.E."/>
            <person name="Bonito G."/>
        </authorList>
    </citation>
    <scope>NUCLEOTIDE SEQUENCE</scope>
    <source>
        <strain evidence="2">NRRL 28262</strain>
    </source>
</reference>
<proteinExistence type="predicted"/>
<feature type="region of interest" description="Disordered" evidence="1">
    <location>
        <begin position="1"/>
        <end position="26"/>
    </location>
</feature>
<organism evidence="2 3">
    <name type="scientific">Linnemannia exigua</name>
    <dbReference type="NCBI Taxonomy" id="604196"/>
    <lineage>
        <taxon>Eukaryota</taxon>
        <taxon>Fungi</taxon>
        <taxon>Fungi incertae sedis</taxon>
        <taxon>Mucoromycota</taxon>
        <taxon>Mortierellomycotina</taxon>
        <taxon>Mortierellomycetes</taxon>
        <taxon>Mortierellales</taxon>
        <taxon>Mortierellaceae</taxon>
        <taxon>Linnemannia</taxon>
    </lineage>
</organism>
<evidence type="ECO:0000256" key="1">
    <source>
        <dbReference type="SAM" id="MobiDB-lite"/>
    </source>
</evidence>
<sequence>SIVVSSKEEGGSSIPSPKSPEASLPDVDAVDYKKLLDEHTQIHQEEITKMNKSLEDTQAELDAYIQKTQLLEPLVAEDEILRRDIAQSIAELSKVRLERDLAKDSMSELINEHQQSLEALRKEQEAIFAALEATHKENMERLAREATQVQELLTIKFQEELSIALRSVATATSVTTPVEPGPVQVVDTSALEKELILLQESVAKQAKQIQELQDEKAT</sequence>
<feature type="non-terminal residue" evidence="2">
    <location>
        <position position="1"/>
    </location>
</feature>
<name>A0AAD4CZI9_9FUNG</name>
<keyword evidence="3" id="KW-1185">Reference proteome</keyword>
<feature type="compositionally biased region" description="Basic and acidic residues" evidence="1">
    <location>
        <begin position="1"/>
        <end position="10"/>
    </location>
</feature>
<accession>A0AAD4CZI9</accession>